<dbReference type="PRINTS" id="PR00320">
    <property type="entry name" value="GPROTEINBRPT"/>
</dbReference>
<feature type="compositionally biased region" description="Low complexity" evidence="4">
    <location>
        <begin position="33"/>
        <end position="50"/>
    </location>
</feature>
<keyword evidence="1 3" id="KW-0853">WD repeat</keyword>
<dbReference type="InterPro" id="IPR045182">
    <property type="entry name" value="JINGUBANG-like"/>
</dbReference>
<evidence type="ECO:0000256" key="1">
    <source>
        <dbReference type="ARBA" id="ARBA00022574"/>
    </source>
</evidence>
<feature type="repeat" description="WD" evidence="3">
    <location>
        <begin position="255"/>
        <end position="285"/>
    </location>
</feature>
<keyword evidence="2" id="KW-0677">Repeat</keyword>
<dbReference type="Proteomes" id="UP001419268">
    <property type="component" value="Unassembled WGS sequence"/>
</dbReference>
<dbReference type="FunFam" id="2.130.10.10:FF:000775">
    <property type="entry name" value="BnaA09g28200D protein"/>
    <property type="match status" value="1"/>
</dbReference>
<feature type="compositionally biased region" description="Pro residues" evidence="4">
    <location>
        <begin position="23"/>
        <end position="32"/>
    </location>
</feature>
<dbReference type="SMART" id="SM00320">
    <property type="entry name" value="WD40"/>
    <property type="match status" value="6"/>
</dbReference>
<dbReference type="PROSITE" id="PS50294">
    <property type="entry name" value="WD_REPEATS_REGION"/>
    <property type="match status" value="3"/>
</dbReference>
<dbReference type="SUPFAM" id="SSF50978">
    <property type="entry name" value="WD40 repeat-like"/>
    <property type="match status" value="1"/>
</dbReference>
<evidence type="ECO:0000256" key="2">
    <source>
        <dbReference type="ARBA" id="ARBA00022737"/>
    </source>
</evidence>
<feature type="repeat" description="WD" evidence="3">
    <location>
        <begin position="298"/>
        <end position="339"/>
    </location>
</feature>
<organism evidence="5 6">
    <name type="scientific">Stephania cephalantha</name>
    <dbReference type="NCBI Taxonomy" id="152367"/>
    <lineage>
        <taxon>Eukaryota</taxon>
        <taxon>Viridiplantae</taxon>
        <taxon>Streptophyta</taxon>
        <taxon>Embryophyta</taxon>
        <taxon>Tracheophyta</taxon>
        <taxon>Spermatophyta</taxon>
        <taxon>Magnoliopsida</taxon>
        <taxon>Ranunculales</taxon>
        <taxon>Menispermaceae</taxon>
        <taxon>Menispermoideae</taxon>
        <taxon>Cissampelideae</taxon>
        <taxon>Stephania</taxon>
    </lineage>
</organism>
<feature type="region of interest" description="Disordered" evidence="4">
    <location>
        <begin position="1"/>
        <end position="50"/>
    </location>
</feature>
<dbReference type="Pfam" id="PF00400">
    <property type="entry name" value="WD40"/>
    <property type="match status" value="5"/>
</dbReference>
<evidence type="ECO:0000256" key="3">
    <source>
        <dbReference type="PROSITE-ProRule" id="PRU00221"/>
    </source>
</evidence>
<proteinExistence type="predicted"/>
<reference evidence="5 6" key="1">
    <citation type="submission" date="2024-01" db="EMBL/GenBank/DDBJ databases">
        <title>Genome assemblies of Stephania.</title>
        <authorList>
            <person name="Yang L."/>
        </authorList>
    </citation>
    <scope>NUCLEOTIDE SEQUENCE [LARGE SCALE GENOMIC DNA]</scope>
    <source>
        <strain evidence="5">JXDWG</strain>
        <tissue evidence="5">Leaf</tissue>
    </source>
</reference>
<dbReference type="PROSITE" id="PS50082">
    <property type="entry name" value="WD_REPEATS_2"/>
    <property type="match status" value="3"/>
</dbReference>
<accession>A0AAP0IRY8</accession>
<dbReference type="Gene3D" id="2.130.10.10">
    <property type="entry name" value="YVTN repeat-like/Quinoprotein amine dehydrogenase"/>
    <property type="match status" value="3"/>
</dbReference>
<dbReference type="PANTHER" id="PTHR22844:SF199">
    <property type="entry name" value="F21J9.19"/>
    <property type="match status" value="1"/>
</dbReference>
<dbReference type="EMBL" id="JBBNAG010000007">
    <property type="protein sequence ID" value="KAK9119913.1"/>
    <property type="molecule type" value="Genomic_DNA"/>
</dbReference>
<comment type="caution">
    <text evidence="5">The sequence shown here is derived from an EMBL/GenBank/DDBJ whole genome shotgun (WGS) entry which is preliminary data.</text>
</comment>
<protein>
    <submittedName>
        <fullName evidence="5">Uncharacterized protein</fullName>
    </submittedName>
</protein>
<evidence type="ECO:0000256" key="4">
    <source>
        <dbReference type="SAM" id="MobiDB-lite"/>
    </source>
</evidence>
<feature type="repeat" description="WD" evidence="3">
    <location>
        <begin position="344"/>
        <end position="373"/>
    </location>
</feature>
<sequence>MTLLRSWLSTCSSSSPTTRPQPSNLPDPPPPTLFSSDSSNTSLDSNLSLQSHPSVPSLQLTNYSNQAVSVSVSVSHSCANLINVKNVNYNYTNSSTTTSSNNPIVTCIAISGALVYAASGPQINVFDLATTAQIDSFNNYNQSASVKSLAFSKGKVLSGHQDCKIRVWQIKINTIDYSKKHLLIATLPTITDRFYRFALPHNYVPVRRHKKRLWIEHADTVSGLAVSSDEFIVSVSWDKCLKIWRAKDLMCVESVKAHEDAINAVAVSADGVVYTGSADSRIKVWARGPKRYGLVATLDRHRSAVNALALSEDGSVLFSGACDRSILVWEREDSANHMSVTGALRGHTGAILCLRSVSDLVVSGSADRTVRIWRRGEDGRFWCVRVLEGHEKGVKSIVAVSDEEEGDCSSSVTVCSGGLDGEVKVWRVRISRKPFRSNSNARHLGNQN</sequence>
<dbReference type="InterPro" id="IPR001680">
    <property type="entry name" value="WD40_rpt"/>
</dbReference>
<keyword evidence="6" id="KW-1185">Reference proteome</keyword>
<evidence type="ECO:0000313" key="5">
    <source>
        <dbReference type="EMBL" id="KAK9119913.1"/>
    </source>
</evidence>
<gene>
    <name evidence="5" type="ORF">Scep_018006</name>
</gene>
<dbReference type="InterPro" id="IPR036322">
    <property type="entry name" value="WD40_repeat_dom_sf"/>
</dbReference>
<evidence type="ECO:0000313" key="6">
    <source>
        <dbReference type="Proteomes" id="UP001419268"/>
    </source>
</evidence>
<dbReference type="PANTHER" id="PTHR22844">
    <property type="entry name" value="F-BOX AND WD40 DOMAIN PROTEIN"/>
    <property type="match status" value="1"/>
</dbReference>
<dbReference type="AlphaFoldDB" id="A0AAP0IRY8"/>
<name>A0AAP0IRY8_9MAGN</name>
<feature type="compositionally biased region" description="Low complexity" evidence="4">
    <location>
        <begin position="1"/>
        <end position="22"/>
    </location>
</feature>
<dbReference type="InterPro" id="IPR020472">
    <property type="entry name" value="WD40_PAC1"/>
</dbReference>
<dbReference type="InterPro" id="IPR015943">
    <property type="entry name" value="WD40/YVTN_repeat-like_dom_sf"/>
</dbReference>